<dbReference type="EMBL" id="JAHWDQ010000001">
    <property type="protein sequence ID" value="MBW2939970.1"/>
    <property type="molecule type" value="Genomic_DNA"/>
</dbReference>
<proteinExistence type="predicted"/>
<accession>A0ABS6VQC8</accession>
<dbReference type="Proteomes" id="UP001166291">
    <property type="component" value="Unassembled WGS sequence"/>
</dbReference>
<dbReference type="RefSeq" id="WP_219042201.1">
    <property type="nucleotide sequence ID" value="NZ_JAHWDQ010000001.1"/>
</dbReference>
<evidence type="ECO:0000259" key="1">
    <source>
        <dbReference type="Pfam" id="PF13577"/>
    </source>
</evidence>
<organism evidence="2 3">
    <name type="scientific">Zhongshania aquimaris</name>
    <dbReference type="NCBI Taxonomy" id="2857107"/>
    <lineage>
        <taxon>Bacteria</taxon>
        <taxon>Pseudomonadati</taxon>
        <taxon>Pseudomonadota</taxon>
        <taxon>Gammaproteobacteria</taxon>
        <taxon>Cellvibrionales</taxon>
        <taxon>Spongiibacteraceae</taxon>
        <taxon>Zhongshania</taxon>
    </lineage>
</organism>
<gene>
    <name evidence="2" type="ORF">KXJ70_04250</name>
</gene>
<evidence type="ECO:0000313" key="2">
    <source>
        <dbReference type="EMBL" id="MBW2939970.1"/>
    </source>
</evidence>
<comment type="caution">
    <text evidence="2">The sequence shown here is derived from an EMBL/GenBank/DDBJ whole genome shotgun (WGS) entry which is preliminary data.</text>
</comment>
<evidence type="ECO:0000313" key="3">
    <source>
        <dbReference type="Proteomes" id="UP001166291"/>
    </source>
</evidence>
<name>A0ABS6VQC8_9GAMM</name>
<protein>
    <submittedName>
        <fullName evidence="2">Nuclear transport factor 2 family protein</fullName>
    </submittedName>
</protein>
<reference evidence="2" key="1">
    <citation type="submission" date="2021-07" db="EMBL/GenBank/DDBJ databases">
        <title>Zhongshania sp. CAU 1632 isolated from seawater.</title>
        <authorList>
            <person name="Kim W."/>
        </authorList>
    </citation>
    <scope>NUCLEOTIDE SEQUENCE</scope>
    <source>
        <strain evidence="2">CAU 1632</strain>
    </source>
</reference>
<keyword evidence="3" id="KW-1185">Reference proteome</keyword>
<feature type="domain" description="SnoaL-like" evidence="1">
    <location>
        <begin position="8"/>
        <end position="122"/>
    </location>
</feature>
<dbReference type="InterPro" id="IPR037401">
    <property type="entry name" value="SnoaL-like"/>
</dbReference>
<dbReference type="Pfam" id="PF13577">
    <property type="entry name" value="SnoaL_4"/>
    <property type="match status" value="1"/>
</dbReference>
<sequence length="136" mass="16007">MHTLYDAQNLALRYAQIVDDRTFDDMRGIISDDFTQKGPHWQCENANAFIATLGFLKETYSATFHLVGNQLGQWHEDHYEGETYCIASHIYEKDGQGRKLDMAIRYQERVEYIDGRYCYTRRDVNVVWSSDQSLHQ</sequence>